<proteinExistence type="predicted"/>
<evidence type="ECO:0000313" key="4">
    <source>
        <dbReference type="Proteomes" id="UP000001514"/>
    </source>
</evidence>
<feature type="domain" description="Nal1 C-terminal" evidence="2">
    <location>
        <begin position="97"/>
        <end position="360"/>
    </location>
</feature>
<dbReference type="InterPro" id="IPR009003">
    <property type="entry name" value="Peptidase_S1_PA"/>
</dbReference>
<dbReference type="Pfam" id="PF25608">
    <property type="entry name" value="NAL1_N"/>
    <property type="match status" value="1"/>
</dbReference>
<dbReference type="InterPro" id="IPR057904">
    <property type="entry name" value="Nal1_C"/>
</dbReference>
<dbReference type="EMBL" id="GL377568">
    <property type="protein sequence ID" value="EFJ35747.1"/>
    <property type="molecule type" value="Genomic_DNA"/>
</dbReference>
<reference evidence="3 4" key="1">
    <citation type="journal article" date="2011" name="Science">
        <title>The Selaginella genome identifies genetic changes associated with the evolution of vascular plants.</title>
        <authorList>
            <person name="Banks J.A."/>
            <person name="Nishiyama T."/>
            <person name="Hasebe M."/>
            <person name="Bowman J.L."/>
            <person name="Gribskov M."/>
            <person name="dePamphilis C."/>
            <person name="Albert V.A."/>
            <person name="Aono N."/>
            <person name="Aoyama T."/>
            <person name="Ambrose B.A."/>
            <person name="Ashton N.W."/>
            <person name="Axtell M.J."/>
            <person name="Barker E."/>
            <person name="Barker M.S."/>
            <person name="Bennetzen J.L."/>
            <person name="Bonawitz N.D."/>
            <person name="Chapple C."/>
            <person name="Cheng C."/>
            <person name="Correa L.G."/>
            <person name="Dacre M."/>
            <person name="DeBarry J."/>
            <person name="Dreyer I."/>
            <person name="Elias M."/>
            <person name="Engstrom E.M."/>
            <person name="Estelle M."/>
            <person name="Feng L."/>
            <person name="Finet C."/>
            <person name="Floyd S.K."/>
            <person name="Frommer W.B."/>
            <person name="Fujita T."/>
            <person name="Gramzow L."/>
            <person name="Gutensohn M."/>
            <person name="Harholt J."/>
            <person name="Hattori M."/>
            <person name="Heyl A."/>
            <person name="Hirai T."/>
            <person name="Hiwatashi Y."/>
            <person name="Ishikawa M."/>
            <person name="Iwata M."/>
            <person name="Karol K.G."/>
            <person name="Koehler B."/>
            <person name="Kolukisaoglu U."/>
            <person name="Kubo M."/>
            <person name="Kurata T."/>
            <person name="Lalonde S."/>
            <person name="Li K."/>
            <person name="Li Y."/>
            <person name="Litt A."/>
            <person name="Lyons E."/>
            <person name="Manning G."/>
            <person name="Maruyama T."/>
            <person name="Michael T.P."/>
            <person name="Mikami K."/>
            <person name="Miyazaki S."/>
            <person name="Morinaga S."/>
            <person name="Murata T."/>
            <person name="Mueller-Roeber B."/>
            <person name="Nelson D.R."/>
            <person name="Obara M."/>
            <person name="Oguri Y."/>
            <person name="Olmstead R.G."/>
            <person name="Onodera N."/>
            <person name="Petersen B.L."/>
            <person name="Pils B."/>
            <person name="Prigge M."/>
            <person name="Rensing S.A."/>
            <person name="Riano-Pachon D.M."/>
            <person name="Roberts A.W."/>
            <person name="Sato Y."/>
            <person name="Scheller H.V."/>
            <person name="Schulz B."/>
            <person name="Schulz C."/>
            <person name="Shakirov E.V."/>
            <person name="Shibagaki N."/>
            <person name="Shinohara N."/>
            <person name="Shippen D.E."/>
            <person name="Soerensen I."/>
            <person name="Sotooka R."/>
            <person name="Sugimoto N."/>
            <person name="Sugita M."/>
            <person name="Sumikawa N."/>
            <person name="Tanurdzic M."/>
            <person name="Theissen G."/>
            <person name="Ulvskov P."/>
            <person name="Wakazuki S."/>
            <person name="Weng J.K."/>
            <person name="Willats W.W."/>
            <person name="Wipf D."/>
            <person name="Wolf P.G."/>
            <person name="Yang L."/>
            <person name="Zimmer A.D."/>
            <person name="Zhu Q."/>
            <person name="Mitros T."/>
            <person name="Hellsten U."/>
            <person name="Loque D."/>
            <person name="Otillar R."/>
            <person name="Salamov A."/>
            <person name="Schmutz J."/>
            <person name="Shapiro H."/>
            <person name="Lindquist E."/>
            <person name="Lucas S."/>
            <person name="Rokhsar D."/>
            <person name="Grigoriev I.V."/>
        </authorList>
    </citation>
    <scope>NUCLEOTIDE SEQUENCE [LARGE SCALE GENOMIC DNA]</scope>
</reference>
<dbReference type="PANTHER" id="PTHR31521:SF5">
    <property type="entry name" value="PEPTIDASE S1 DOMAIN-CONTAINING PROTEIN"/>
    <property type="match status" value="1"/>
</dbReference>
<gene>
    <name evidence="3" type="ORF">SELMODRAFT_80513</name>
</gene>
<dbReference type="InParanoid" id="D8QX41"/>
<dbReference type="InterPro" id="IPR057906">
    <property type="entry name" value="Nal1"/>
</dbReference>
<name>D8QX41_SELML</name>
<dbReference type="SUPFAM" id="SSF50494">
    <property type="entry name" value="Trypsin-like serine proteases"/>
    <property type="match status" value="1"/>
</dbReference>
<evidence type="ECO:0000259" key="1">
    <source>
        <dbReference type="Pfam" id="PF25608"/>
    </source>
</evidence>
<dbReference type="OMA" id="GHEPENW"/>
<evidence type="ECO:0000259" key="2">
    <source>
        <dbReference type="Pfam" id="PF25819"/>
    </source>
</evidence>
<organism evidence="4">
    <name type="scientific">Selaginella moellendorffii</name>
    <name type="common">Spikemoss</name>
    <dbReference type="NCBI Taxonomy" id="88036"/>
    <lineage>
        <taxon>Eukaryota</taxon>
        <taxon>Viridiplantae</taxon>
        <taxon>Streptophyta</taxon>
        <taxon>Embryophyta</taxon>
        <taxon>Tracheophyta</taxon>
        <taxon>Lycopodiopsida</taxon>
        <taxon>Selaginellales</taxon>
        <taxon>Selaginellaceae</taxon>
        <taxon>Selaginella</taxon>
    </lineage>
</organism>
<accession>D8QX41</accession>
<dbReference type="HOGENOM" id="CLU_022848_0_0_1"/>
<dbReference type="InterPro" id="IPR057905">
    <property type="entry name" value="Nal1_N"/>
</dbReference>
<dbReference type="KEGG" id="smo:SELMODRAFT_80513"/>
<dbReference type="Gramene" id="EFJ35747">
    <property type="protein sequence ID" value="EFJ35747"/>
    <property type="gene ID" value="SELMODRAFT_80513"/>
</dbReference>
<dbReference type="eggNOG" id="ENOG502QQZI">
    <property type="taxonomic scope" value="Eukaryota"/>
</dbReference>
<protein>
    <recommendedName>
        <fullName evidence="5">Peptidase S1 domain-containing protein</fullName>
    </recommendedName>
</protein>
<dbReference type="AlphaFoldDB" id="D8QX41"/>
<keyword evidence="4" id="KW-1185">Reference proteome</keyword>
<sequence>MGTGRQARTLRELMAIRAIHGKMFRRLGLGTALGFRTRDRQVTDRPAIIVFVARKLHAQWVLDGQMLPSTVQGPGDLWCDVDVVEFSYHGTSSAAPKEQVYSELVECLRGDDQSIGPGSQVASLEVYGTMGAVVRSRTGEHQIGFLTNRHVAVDLDFPYQKMFHPLPPNLGPGVYLGTVERATSFVTDDLWYGMFATCCSETVVRADGAFVPFAASFDSSSVTATIKGVGEVGELFTINLDDPIANLVGKAAIKVGRSSGLTRGTVVAYGVEYHDDKGVCFFTDLLVVGDGGQFDSEGDSGSMILLCDGDKPRPVGMIWGGTSNRGRLKLRQGHEPENWTSGVDLGRLLDLLQLDIISNDLALKGIRPFPSL</sequence>
<evidence type="ECO:0000313" key="3">
    <source>
        <dbReference type="EMBL" id="EFJ35747.1"/>
    </source>
</evidence>
<dbReference type="STRING" id="88036.D8QX41"/>
<dbReference type="OrthoDB" id="1881052at2759"/>
<dbReference type="Pfam" id="PF25819">
    <property type="entry name" value="Nal1_C"/>
    <property type="match status" value="1"/>
</dbReference>
<dbReference type="PANTHER" id="PTHR31521">
    <property type="entry name" value="EXPRESSED PROTEIN"/>
    <property type="match status" value="1"/>
</dbReference>
<evidence type="ECO:0008006" key="5">
    <source>
        <dbReference type="Google" id="ProtNLM"/>
    </source>
</evidence>
<dbReference type="Proteomes" id="UP000001514">
    <property type="component" value="Unassembled WGS sequence"/>
</dbReference>
<feature type="domain" description="Nal1 N-terminal" evidence="1">
    <location>
        <begin position="5"/>
        <end position="84"/>
    </location>
</feature>